<dbReference type="GO" id="GO:0008408">
    <property type="term" value="F:3'-5' exonuclease activity"/>
    <property type="evidence" value="ECO:0007669"/>
    <property type="project" value="TreeGrafter"/>
</dbReference>
<dbReference type="SUPFAM" id="SSF53098">
    <property type="entry name" value="Ribonuclease H-like"/>
    <property type="match status" value="1"/>
</dbReference>
<keyword evidence="3" id="KW-0378">Hydrolase</keyword>
<dbReference type="GO" id="GO:0005829">
    <property type="term" value="C:cytosol"/>
    <property type="evidence" value="ECO:0007669"/>
    <property type="project" value="TreeGrafter"/>
</dbReference>
<proteinExistence type="predicted"/>
<keyword evidence="2" id="KW-0540">Nuclease</keyword>
<keyword evidence="9" id="KW-1185">Reference proteome</keyword>
<dbReference type="FunFam" id="3.30.420.10:FF:000045">
    <property type="entry name" value="3'-5' exonuclease DinG"/>
    <property type="match status" value="1"/>
</dbReference>
<dbReference type="AlphaFoldDB" id="A0A4R8IXG7"/>
<dbReference type="NCBIfam" id="TIGR00573">
    <property type="entry name" value="dnaq"/>
    <property type="match status" value="1"/>
</dbReference>
<evidence type="ECO:0000256" key="5">
    <source>
        <dbReference type="ARBA" id="ARBA00026073"/>
    </source>
</evidence>
<dbReference type="PANTHER" id="PTHR30231">
    <property type="entry name" value="DNA POLYMERASE III SUBUNIT EPSILON"/>
    <property type="match status" value="1"/>
</dbReference>
<comment type="caution">
    <text evidence="8">The sequence shown here is derived from an EMBL/GenBank/DDBJ whole genome shotgun (WGS) entry which is preliminary data.</text>
</comment>
<evidence type="ECO:0000259" key="7">
    <source>
        <dbReference type="SMART" id="SM00479"/>
    </source>
</evidence>
<dbReference type="InterPro" id="IPR036397">
    <property type="entry name" value="RNaseH_sf"/>
</dbReference>
<dbReference type="Proteomes" id="UP000294914">
    <property type="component" value="Unassembled WGS sequence"/>
</dbReference>
<evidence type="ECO:0000256" key="4">
    <source>
        <dbReference type="ARBA" id="ARBA00025483"/>
    </source>
</evidence>
<name>A0A4R8IXG7_9GAMM</name>
<dbReference type="InterPro" id="IPR006054">
    <property type="entry name" value="DnaQ"/>
</dbReference>
<evidence type="ECO:0000256" key="3">
    <source>
        <dbReference type="ARBA" id="ARBA00022839"/>
    </source>
</evidence>
<dbReference type="Gene3D" id="3.30.420.10">
    <property type="entry name" value="Ribonuclease H-like superfamily/Ribonuclease H"/>
    <property type="match status" value="1"/>
</dbReference>
<comment type="catalytic activity">
    <reaction evidence="6">
        <text>DNA(n) + a 2'-deoxyribonucleoside 5'-triphosphate = DNA(n+1) + diphosphate</text>
        <dbReference type="Rhea" id="RHEA:22508"/>
        <dbReference type="Rhea" id="RHEA-COMP:17339"/>
        <dbReference type="Rhea" id="RHEA-COMP:17340"/>
        <dbReference type="ChEBI" id="CHEBI:33019"/>
        <dbReference type="ChEBI" id="CHEBI:61560"/>
        <dbReference type="ChEBI" id="CHEBI:173112"/>
        <dbReference type="EC" id="2.7.7.7"/>
    </reaction>
</comment>
<reference evidence="8 9" key="1">
    <citation type="submission" date="2019-03" db="EMBL/GenBank/DDBJ databases">
        <title>Genomic Encyclopedia of Type Strains, Phase IV (KMG-IV): sequencing the most valuable type-strain genomes for metagenomic binning, comparative biology and taxonomic classification.</title>
        <authorList>
            <person name="Goeker M."/>
        </authorList>
    </citation>
    <scope>NUCLEOTIDE SEQUENCE [LARGE SCALE GENOMIC DNA]</scope>
    <source>
        <strain evidence="8 9">DSM 16326</strain>
    </source>
</reference>
<dbReference type="OrthoDB" id="5497329at2"/>
<dbReference type="PANTHER" id="PTHR30231:SF41">
    <property type="entry name" value="DNA POLYMERASE III SUBUNIT EPSILON"/>
    <property type="match status" value="1"/>
</dbReference>
<evidence type="ECO:0000256" key="2">
    <source>
        <dbReference type="ARBA" id="ARBA00022722"/>
    </source>
</evidence>
<dbReference type="Pfam" id="PF00929">
    <property type="entry name" value="RNase_T"/>
    <property type="match status" value="1"/>
</dbReference>
<dbReference type="CDD" id="cd06127">
    <property type="entry name" value="DEDDh"/>
    <property type="match status" value="1"/>
</dbReference>
<dbReference type="RefSeq" id="WP_134081691.1">
    <property type="nucleotide sequence ID" value="NZ_SOQX01000002.1"/>
</dbReference>
<comment type="function">
    <text evidence="4">DNA polymerase III is a complex, multichain enzyme responsible for most of the replicative synthesis in bacteria. The epsilon subunit contain the editing function and is a proofreading 3'-5' exonuclease.</text>
</comment>
<dbReference type="EMBL" id="SOQX01000002">
    <property type="protein sequence ID" value="TDY02587.1"/>
    <property type="molecule type" value="Genomic_DNA"/>
</dbReference>
<dbReference type="EC" id="2.7.7.7" evidence="1"/>
<comment type="subunit">
    <text evidence="5">DNA polymerase III contains a core (composed of alpha, epsilon and theta chains) that associates with a tau subunit. This core dimerizes to form the POLIII' complex. PolIII' associates with the gamma complex (composed of gamma, delta, delta', psi and chi chains) and with the beta chain to form the complete DNA polymerase III complex.</text>
</comment>
<evidence type="ECO:0000313" key="8">
    <source>
        <dbReference type="EMBL" id="TDY02587.1"/>
    </source>
</evidence>
<dbReference type="GO" id="GO:0003677">
    <property type="term" value="F:DNA binding"/>
    <property type="evidence" value="ECO:0007669"/>
    <property type="project" value="InterPro"/>
</dbReference>
<gene>
    <name evidence="8" type="ORF">EDC23_0962</name>
</gene>
<dbReference type="InterPro" id="IPR013520">
    <property type="entry name" value="Ribonucl_H"/>
</dbReference>
<evidence type="ECO:0000256" key="6">
    <source>
        <dbReference type="ARBA" id="ARBA00049244"/>
    </source>
</evidence>
<accession>A0A4R8IXG7</accession>
<dbReference type="GO" id="GO:0045004">
    <property type="term" value="P:DNA replication proofreading"/>
    <property type="evidence" value="ECO:0007669"/>
    <property type="project" value="TreeGrafter"/>
</dbReference>
<organism evidence="8 9">
    <name type="scientific">Thiohalophilus thiocyanatoxydans</name>
    <dbReference type="NCBI Taxonomy" id="381308"/>
    <lineage>
        <taxon>Bacteria</taxon>
        <taxon>Pseudomonadati</taxon>
        <taxon>Pseudomonadota</taxon>
        <taxon>Gammaproteobacteria</taxon>
        <taxon>Thiohalomonadales</taxon>
        <taxon>Thiohalophilaceae</taxon>
        <taxon>Thiohalophilus</taxon>
    </lineage>
</organism>
<evidence type="ECO:0000313" key="9">
    <source>
        <dbReference type="Proteomes" id="UP000294914"/>
    </source>
</evidence>
<dbReference type="InterPro" id="IPR012337">
    <property type="entry name" value="RNaseH-like_sf"/>
</dbReference>
<sequence length="234" mass="26802">MATPSLLQSLYRKLFDQRGPPADPRLRRLWDACRLTTRRSLLNTPVNQCRFIVMDTETTGFHAYAGDEIVSIALLEYDGLRPTGREYYQLINPQRPIPDESQRIHGISDTDVKNAPTLRQALPEIIEFLQDSVLVGHHLQFDLRFLNRTLHAWLGCKLRHPTLDTMLMFQAWSGRLGHYELEQVARACHIEVRQRHTARGDARTAAGIFEVLAGRLVDPKSPVKSLINQQVNDE</sequence>
<dbReference type="GO" id="GO:0003887">
    <property type="term" value="F:DNA-directed DNA polymerase activity"/>
    <property type="evidence" value="ECO:0007669"/>
    <property type="project" value="UniProtKB-EC"/>
</dbReference>
<dbReference type="SMART" id="SM00479">
    <property type="entry name" value="EXOIII"/>
    <property type="match status" value="1"/>
</dbReference>
<protein>
    <recommendedName>
        <fullName evidence="1">DNA-directed DNA polymerase</fullName>
        <ecNumber evidence="1">2.7.7.7</ecNumber>
    </recommendedName>
</protein>
<evidence type="ECO:0000256" key="1">
    <source>
        <dbReference type="ARBA" id="ARBA00012417"/>
    </source>
</evidence>
<keyword evidence="3" id="KW-0269">Exonuclease</keyword>
<feature type="domain" description="Exonuclease" evidence="7">
    <location>
        <begin position="50"/>
        <end position="218"/>
    </location>
</feature>